<sequence length="733" mass="82355">MPSLTREQLKDIIEKYGGKLTGNISGRTDIVIRGVEEVGPKKIQDAQSRGIKIIDQESLFTVIARSNPKYGQQATPAPAPAPAPPASIQSQPEAAPAKAAPAKKGKAKGEKPSIDFPVPTSAFKYNTGFHYGMGDHPPQLNQIPVPVGALGCLNGLSFVASGTMPSLTREMLKDLIEKYGGRLTGSISGKTTALIRGVEEVGQKKLEEAKKRGITVIDQEGLFTVIARSNPKYNQQTSQDTTTAAPPPSSNSQTSFVNADAEKEIDIPFPKSSLFSERYRPRTLDELVGNKGAVAQFKDWLANFNQTKKPIALLSGQPGIGKTTSVFLLAKQLNYYISEFNASDSRTKKLIDSLSATKDNSALDFNHKKGDTINSNSIQRRLVLFEDIEDMSRSYSNLVDFAKSTRVPIICITNNIEDKKLESIRKISQEIRFFPPKTEEIIPRMKFVCEKEKINISDRELSNIIIDSKNDVRFALNTLQYWRRSEETKKDEGIVDIIQAIETILSVQYTIDQKIDAFFYDYGQVPLYVQQNIPAPTQISKQNRIDYADALENAAIGDMFDRCIHENQSYELLNGQCITSSLLPAECVNADMKGMPFTMPKFFGASKKMQKFDRYINEIGNRISLTSPTPRGEVYDTTLDLLHQRILPLWKKEKFNHLLAFLENLHLTLEDADHVMEYHVFEKKYSRDEKLLRSFNSEYKKHHLDDQKKILPESDVRALYLIHQTLGKTKSIK</sequence>
<dbReference type="GO" id="GO:0005663">
    <property type="term" value="C:DNA replication factor C complex"/>
    <property type="evidence" value="ECO:0007669"/>
    <property type="project" value="InterPro"/>
</dbReference>
<reference evidence="9" key="1">
    <citation type="submission" date="2016-10" db="EMBL/GenBank/DDBJ databases">
        <authorList>
            <person name="Benchimol M."/>
            <person name="Almeida L.G."/>
            <person name="Vasconcelos A.T."/>
            <person name="Perreira-Neves A."/>
            <person name="Rosa I.A."/>
            <person name="Tasca T."/>
            <person name="Bogo M.R."/>
            <person name="de Souza W."/>
        </authorList>
    </citation>
    <scope>NUCLEOTIDE SEQUENCE [LARGE SCALE GENOMIC DNA]</scope>
    <source>
        <strain evidence="9">K</strain>
    </source>
</reference>
<dbReference type="InterPro" id="IPR008921">
    <property type="entry name" value="DNA_pol3_clamp-load_cplx_C"/>
</dbReference>
<dbReference type="GeneID" id="94834322"/>
<dbReference type="GO" id="GO:0003677">
    <property type="term" value="F:DNA binding"/>
    <property type="evidence" value="ECO:0007669"/>
    <property type="project" value="InterPro"/>
</dbReference>
<dbReference type="EMBL" id="MLAK01000559">
    <property type="protein sequence ID" value="OHT12659.1"/>
    <property type="molecule type" value="Genomic_DNA"/>
</dbReference>
<dbReference type="PANTHER" id="PTHR23389:SF6">
    <property type="entry name" value="REPLICATION FACTOR C SUBUNIT 1"/>
    <property type="match status" value="1"/>
</dbReference>
<dbReference type="InterPro" id="IPR001357">
    <property type="entry name" value="BRCT_dom"/>
</dbReference>
<dbReference type="InterPro" id="IPR013725">
    <property type="entry name" value="DNA_replication_fac_RFC1_C"/>
</dbReference>
<dbReference type="Gene3D" id="1.20.272.10">
    <property type="match status" value="1"/>
</dbReference>
<evidence type="ECO:0000256" key="4">
    <source>
        <dbReference type="ARBA" id="ARBA00022741"/>
    </source>
</evidence>
<dbReference type="AlphaFoldDB" id="A0A1J4KN49"/>
<proteinExistence type="inferred from homology"/>
<dbReference type="SUPFAM" id="SSF52113">
    <property type="entry name" value="BRCT domain"/>
    <property type="match status" value="2"/>
</dbReference>
<feature type="region of interest" description="Disordered" evidence="7">
    <location>
        <begin position="230"/>
        <end position="255"/>
    </location>
</feature>
<dbReference type="Proteomes" id="UP000179807">
    <property type="component" value="Unassembled WGS sequence"/>
</dbReference>
<name>A0A1J4KN49_9EUKA</name>
<dbReference type="SMART" id="SM00292">
    <property type="entry name" value="BRCT"/>
    <property type="match status" value="2"/>
</dbReference>
<feature type="domain" description="BRCT" evidence="8">
    <location>
        <begin position="153"/>
        <end position="228"/>
    </location>
</feature>
<dbReference type="InterPro" id="IPR027417">
    <property type="entry name" value="P-loop_NTPase"/>
</dbReference>
<evidence type="ECO:0000313" key="9">
    <source>
        <dbReference type="EMBL" id="OHT12659.1"/>
    </source>
</evidence>
<dbReference type="Pfam" id="PF00533">
    <property type="entry name" value="BRCT"/>
    <property type="match status" value="2"/>
</dbReference>
<dbReference type="GO" id="GO:0005634">
    <property type="term" value="C:nucleus"/>
    <property type="evidence" value="ECO:0007669"/>
    <property type="project" value="UniProtKB-SubCell"/>
</dbReference>
<evidence type="ECO:0000256" key="2">
    <source>
        <dbReference type="ARBA" id="ARBA00006116"/>
    </source>
</evidence>
<dbReference type="OrthoDB" id="446168at2759"/>
<evidence type="ECO:0000256" key="6">
    <source>
        <dbReference type="ARBA" id="ARBA00023242"/>
    </source>
</evidence>
<dbReference type="GO" id="GO:0006281">
    <property type="term" value="P:DNA repair"/>
    <property type="evidence" value="ECO:0007669"/>
    <property type="project" value="InterPro"/>
</dbReference>
<evidence type="ECO:0000259" key="8">
    <source>
        <dbReference type="PROSITE" id="PS50172"/>
    </source>
</evidence>
<keyword evidence="6" id="KW-0539">Nucleus</keyword>
<dbReference type="PIRSF" id="PIRSF036578">
    <property type="entry name" value="RFC1"/>
    <property type="match status" value="1"/>
</dbReference>
<comment type="similarity">
    <text evidence="2">Belongs to the activator 1 large subunit family.</text>
</comment>
<dbReference type="RefSeq" id="XP_068365795.1">
    <property type="nucleotide sequence ID" value="XM_068499618.1"/>
</dbReference>
<comment type="caution">
    <text evidence="9">The sequence shown here is derived from an EMBL/GenBank/DDBJ whole genome shotgun (WGS) entry which is preliminary data.</text>
</comment>
<evidence type="ECO:0000256" key="7">
    <source>
        <dbReference type="SAM" id="MobiDB-lite"/>
    </source>
</evidence>
<evidence type="ECO:0000256" key="1">
    <source>
        <dbReference type="ARBA" id="ARBA00004123"/>
    </source>
</evidence>
<dbReference type="GO" id="GO:0003689">
    <property type="term" value="F:DNA clamp loader activity"/>
    <property type="evidence" value="ECO:0007669"/>
    <property type="project" value="InterPro"/>
</dbReference>
<feature type="domain" description="BRCT" evidence="8">
    <location>
        <begin position="1"/>
        <end position="65"/>
    </location>
</feature>
<keyword evidence="4" id="KW-0547">Nucleotide-binding</keyword>
<dbReference type="CDD" id="cd18140">
    <property type="entry name" value="HLD_clamp_RFC"/>
    <property type="match status" value="1"/>
</dbReference>
<dbReference type="GO" id="GO:0006260">
    <property type="term" value="P:DNA replication"/>
    <property type="evidence" value="ECO:0007669"/>
    <property type="project" value="UniProtKB-KW"/>
</dbReference>
<dbReference type="InterPro" id="IPR047854">
    <property type="entry name" value="RFC_lid"/>
</dbReference>
<gene>
    <name evidence="9" type="ORF">TRFO_17488</name>
</gene>
<dbReference type="Pfam" id="PF03215">
    <property type="entry name" value="Rad17"/>
    <property type="match status" value="1"/>
</dbReference>
<dbReference type="SUPFAM" id="SSF52540">
    <property type="entry name" value="P-loop containing nucleoside triphosphate hydrolases"/>
    <property type="match status" value="1"/>
</dbReference>
<dbReference type="InterPro" id="IPR012178">
    <property type="entry name" value="RFC1"/>
</dbReference>
<dbReference type="InterPro" id="IPR036420">
    <property type="entry name" value="BRCT_dom_sf"/>
</dbReference>
<evidence type="ECO:0000256" key="3">
    <source>
        <dbReference type="ARBA" id="ARBA00022705"/>
    </source>
</evidence>
<evidence type="ECO:0000313" key="10">
    <source>
        <dbReference type="Proteomes" id="UP000179807"/>
    </source>
</evidence>
<dbReference type="PROSITE" id="PS50172">
    <property type="entry name" value="BRCT"/>
    <property type="match status" value="2"/>
</dbReference>
<dbReference type="VEuPathDB" id="TrichDB:TRFO_17488"/>
<protein>
    <recommendedName>
        <fullName evidence="8">BRCT domain-containing protein</fullName>
    </recommendedName>
</protein>
<dbReference type="Gene3D" id="1.10.8.60">
    <property type="match status" value="1"/>
</dbReference>
<dbReference type="PANTHER" id="PTHR23389">
    <property type="entry name" value="CHROMOSOME TRANSMISSION FIDELITY FACTOR 18"/>
    <property type="match status" value="1"/>
</dbReference>
<accession>A0A1J4KN49</accession>
<dbReference type="Gene3D" id="3.40.50.10190">
    <property type="entry name" value="BRCT domain"/>
    <property type="match status" value="2"/>
</dbReference>
<dbReference type="CDD" id="cd00009">
    <property type="entry name" value="AAA"/>
    <property type="match status" value="1"/>
</dbReference>
<keyword evidence="10" id="KW-1185">Reference proteome</keyword>
<comment type="subcellular location">
    <subcellularLocation>
        <location evidence="1">Nucleus</location>
    </subcellularLocation>
</comment>
<dbReference type="GO" id="GO:0005524">
    <property type="term" value="F:ATP binding"/>
    <property type="evidence" value="ECO:0007669"/>
    <property type="project" value="UniProtKB-KW"/>
</dbReference>
<feature type="compositionally biased region" description="Low complexity" evidence="7">
    <location>
        <begin position="86"/>
        <end position="100"/>
    </location>
</feature>
<keyword evidence="5" id="KW-0067">ATP-binding</keyword>
<dbReference type="Gene3D" id="3.40.50.300">
    <property type="entry name" value="P-loop containing nucleotide triphosphate hydrolases"/>
    <property type="match status" value="1"/>
</dbReference>
<evidence type="ECO:0000256" key="5">
    <source>
        <dbReference type="ARBA" id="ARBA00022840"/>
    </source>
</evidence>
<dbReference type="SUPFAM" id="SSF48019">
    <property type="entry name" value="post-AAA+ oligomerization domain-like"/>
    <property type="match status" value="1"/>
</dbReference>
<feature type="region of interest" description="Disordered" evidence="7">
    <location>
        <begin position="70"/>
        <end position="115"/>
    </location>
</feature>
<feature type="compositionally biased region" description="Polar residues" evidence="7">
    <location>
        <begin position="231"/>
        <end position="255"/>
    </location>
</feature>
<organism evidence="9 10">
    <name type="scientific">Tritrichomonas foetus</name>
    <dbReference type="NCBI Taxonomy" id="1144522"/>
    <lineage>
        <taxon>Eukaryota</taxon>
        <taxon>Metamonada</taxon>
        <taxon>Parabasalia</taxon>
        <taxon>Tritrichomonadida</taxon>
        <taxon>Tritrichomonadidae</taxon>
        <taxon>Tritrichomonas</taxon>
    </lineage>
</organism>
<dbReference type="Pfam" id="PF08519">
    <property type="entry name" value="RFC1"/>
    <property type="match status" value="1"/>
</dbReference>
<keyword evidence="3" id="KW-0235">DNA replication</keyword>